<dbReference type="EMBL" id="JBHTOA010000057">
    <property type="protein sequence ID" value="MFD1400208.1"/>
    <property type="molecule type" value="Genomic_DNA"/>
</dbReference>
<dbReference type="Gene3D" id="3.30.420.10">
    <property type="entry name" value="Ribonuclease H-like superfamily/Ribonuclease H"/>
    <property type="match status" value="1"/>
</dbReference>
<dbReference type="Pfam" id="PF13936">
    <property type="entry name" value="HTH_38"/>
    <property type="match status" value="1"/>
</dbReference>
<protein>
    <submittedName>
        <fullName evidence="7">IS30 family transposase</fullName>
    </submittedName>
</protein>
<evidence type="ECO:0000259" key="6">
    <source>
        <dbReference type="PROSITE" id="PS50994"/>
    </source>
</evidence>
<dbReference type="SUPFAM" id="SSF53098">
    <property type="entry name" value="Ribonuclease H-like"/>
    <property type="match status" value="1"/>
</dbReference>
<dbReference type="InterPro" id="IPR036397">
    <property type="entry name" value="RNaseH_sf"/>
</dbReference>
<keyword evidence="4" id="KW-0238">DNA-binding</keyword>
<evidence type="ECO:0000313" key="8">
    <source>
        <dbReference type="Proteomes" id="UP001597199"/>
    </source>
</evidence>
<name>A0ABW4BL50_9LACO</name>
<evidence type="ECO:0000256" key="1">
    <source>
        <dbReference type="ARBA" id="ARBA00002190"/>
    </source>
</evidence>
<dbReference type="InterPro" id="IPR051917">
    <property type="entry name" value="Transposase-Integrase"/>
</dbReference>
<comment type="similarity">
    <text evidence="2">Belongs to the transposase IS30 family.</text>
</comment>
<evidence type="ECO:0000256" key="4">
    <source>
        <dbReference type="ARBA" id="ARBA00023125"/>
    </source>
</evidence>
<keyword evidence="8" id="KW-1185">Reference proteome</keyword>
<dbReference type="Proteomes" id="UP001597199">
    <property type="component" value="Unassembled WGS sequence"/>
</dbReference>
<dbReference type="InterPro" id="IPR053392">
    <property type="entry name" value="Transposase_IS30-like"/>
</dbReference>
<sequence>MSPYTHLTLKDRESILLGINTGETLETIARRLKRSKSTISREIARNGGWQDYSAADAQKRYQQARLASRRPRILARPETREAVIRYITALHWSPEQIAGRLALEGSRIRISYPTIYRGICLDNLGVPLKSHGARGLPRQLRHRGKTRKVKGTINERRGRFNDAPSIHDRPRSAENRSWFGHWEGDTVRGKTGHSALVTLVDRKSRYLLSKRTANVKADTVRDVMIELLGALPANRVRTVTPDRGTEFARYRELAECLATQVFFPDPHAPQQRGTNENTNGLIREYFPKNTDLDLQTDAEIDAYIAQLNNRPR</sequence>
<keyword evidence="3" id="KW-0815">Transposition</keyword>
<dbReference type="NCBIfam" id="NF033563">
    <property type="entry name" value="transpos_IS30"/>
    <property type="match status" value="1"/>
</dbReference>
<gene>
    <name evidence="7" type="ORF">ACFQ41_13020</name>
</gene>
<dbReference type="InterPro" id="IPR012337">
    <property type="entry name" value="RNaseH-like_sf"/>
</dbReference>
<proteinExistence type="inferred from homology"/>
<reference evidence="8" key="1">
    <citation type="journal article" date="2019" name="Int. J. Syst. Evol. Microbiol.">
        <title>The Global Catalogue of Microorganisms (GCM) 10K type strain sequencing project: providing services to taxonomists for standard genome sequencing and annotation.</title>
        <authorList>
            <consortium name="The Broad Institute Genomics Platform"/>
            <consortium name="The Broad Institute Genome Sequencing Center for Infectious Disease"/>
            <person name="Wu L."/>
            <person name="Ma J."/>
        </authorList>
    </citation>
    <scope>NUCLEOTIDE SEQUENCE [LARGE SCALE GENOMIC DNA]</scope>
    <source>
        <strain evidence="8">CCM 9110</strain>
    </source>
</reference>
<feature type="non-terminal residue" evidence="7">
    <location>
        <position position="312"/>
    </location>
</feature>
<dbReference type="Pfam" id="PF00665">
    <property type="entry name" value="rve"/>
    <property type="match status" value="1"/>
</dbReference>
<dbReference type="PROSITE" id="PS01043">
    <property type="entry name" value="TRANSPOSASE_IS30"/>
    <property type="match status" value="1"/>
</dbReference>
<dbReference type="RefSeq" id="WP_379891059.1">
    <property type="nucleotide sequence ID" value="NZ_JBHTOA010000057.1"/>
</dbReference>
<dbReference type="PROSITE" id="PS50994">
    <property type="entry name" value="INTEGRASE"/>
    <property type="match status" value="1"/>
</dbReference>
<dbReference type="PANTHER" id="PTHR10948">
    <property type="entry name" value="TRANSPOSASE"/>
    <property type="match status" value="1"/>
</dbReference>
<organism evidence="7 8">
    <name type="scientific">Lacticaseibacillus suilingensis</name>
    <dbReference type="NCBI Taxonomy" id="2799577"/>
    <lineage>
        <taxon>Bacteria</taxon>
        <taxon>Bacillati</taxon>
        <taxon>Bacillota</taxon>
        <taxon>Bacilli</taxon>
        <taxon>Lactobacillales</taxon>
        <taxon>Lactobacillaceae</taxon>
        <taxon>Lacticaseibacillus</taxon>
    </lineage>
</organism>
<dbReference type="PANTHER" id="PTHR10948:SF23">
    <property type="entry name" value="TRANSPOSASE INSI FOR INSERTION SEQUENCE ELEMENT IS30A-RELATED"/>
    <property type="match status" value="1"/>
</dbReference>
<comment type="caution">
    <text evidence="7">The sequence shown here is derived from an EMBL/GenBank/DDBJ whole genome shotgun (WGS) entry which is preliminary data.</text>
</comment>
<feature type="domain" description="Integrase catalytic" evidence="6">
    <location>
        <begin position="166"/>
        <end position="312"/>
    </location>
</feature>
<dbReference type="InterPro" id="IPR025246">
    <property type="entry name" value="IS30-like_HTH"/>
</dbReference>
<dbReference type="InterPro" id="IPR001598">
    <property type="entry name" value="Transposase_IS30_CS"/>
</dbReference>
<comment type="function">
    <text evidence="1">Required for the transposition of the insertion element.</text>
</comment>
<evidence type="ECO:0000256" key="3">
    <source>
        <dbReference type="ARBA" id="ARBA00022578"/>
    </source>
</evidence>
<evidence type="ECO:0000256" key="5">
    <source>
        <dbReference type="ARBA" id="ARBA00023172"/>
    </source>
</evidence>
<evidence type="ECO:0000313" key="7">
    <source>
        <dbReference type="EMBL" id="MFD1400208.1"/>
    </source>
</evidence>
<keyword evidence="5" id="KW-0233">DNA recombination</keyword>
<evidence type="ECO:0000256" key="2">
    <source>
        <dbReference type="ARBA" id="ARBA00006363"/>
    </source>
</evidence>
<accession>A0ABW4BL50</accession>
<dbReference type="InterPro" id="IPR001584">
    <property type="entry name" value="Integrase_cat-core"/>
</dbReference>